<dbReference type="Proteomes" id="UP000629468">
    <property type="component" value="Unassembled WGS sequence"/>
</dbReference>
<dbReference type="AlphaFoldDB" id="A0A8H7F043"/>
<feature type="coiled-coil region" evidence="1">
    <location>
        <begin position="32"/>
        <end position="89"/>
    </location>
</feature>
<gene>
    <name evidence="2" type="ORF">Agabi119p4_6457</name>
</gene>
<accession>A0A8H7F043</accession>
<dbReference type="EMBL" id="JABXXO010000009">
    <property type="protein sequence ID" value="KAF7770483.1"/>
    <property type="molecule type" value="Genomic_DNA"/>
</dbReference>
<evidence type="ECO:0000313" key="3">
    <source>
        <dbReference type="Proteomes" id="UP000629468"/>
    </source>
</evidence>
<evidence type="ECO:0000256" key="1">
    <source>
        <dbReference type="SAM" id="Coils"/>
    </source>
</evidence>
<organism evidence="2 3">
    <name type="scientific">Agaricus bisporus var. burnettii</name>
    <dbReference type="NCBI Taxonomy" id="192524"/>
    <lineage>
        <taxon>Eukaryota</taxon>
        <taxon>Fungi</taxon>
        <taxon>Dikarya</taxon>
        <taxon>Basidiomycota</taxon>
        <taxon>Agaricomycotina</taxon>
        <taxon>Agaricomycetes</taxon>
        <taxon>Agaricomycetidae</taxon>
        <taxon>Agaricales</taxon>
        <taxon>Agaricineae</taxon>
        <taxon>Agaricaceae</taxon>
        <taxon>Agaricus</taxon>
    </lineage>
</organism>
<protein>
    <submittedName>
        <fullName evidence="2">Uncharacterized protein</fullName>
    </submittedName>
</protein>
<sequence length="114" mass="12697">MPGKTFNDSEIDELRKKTDRIVTEANQTTSISISLTEELKELQLSLVEAQTEGSDQDLSDLKKSVAAKMKRIEEAANSNIAKVERLQKEADLTEAALKLIVSKISSLEHKRQQA</sequence>
<evidence type="ECO:0000313" key="2">
    <source>
        <dbReference type="EMBL" id="KAF7770483.1"/>
    </source>
</evidence>
<reference evidence="2 3" key="1">
    <citation type="journal article" name="Sci. Rep.">
        <title>Telomere-to-telomere assembled and centromere annotated genomes of the two main subspecies of the button mushroom Agaricus bisporus reveal especially polymorphic chromosome ends.</title>
        <authorList>
            <person name="Sonnenberg A.S.M."/>
            <person name="Sedaghat-Telgerd N."/>
            <person name="Lavrijssen B."/>
            <person name="Ohm R.A."/>
            <person name="Hendrickx P.M."/>
            <person name="Scholtmeijer K."/>
            <person name="Baars J.J.P."/>
            <person name="van Peer A."/>
        </authorList>
    </citation>
    <scope>NUCLEOTIDE SEQUENCE [LARGE SCALE GENOMIC DNA]</scope>
    <source>
        <strain evidence="2 3">H119_p4</strain>
    </source>
</reference>
<comment type="caution">
    <text evidence="2">The sequence shown here is derived from an EMBL/GenBank/DDBJ whole genome shotgun (WGS) entry which is preliminary data.</text>
</comment>
<keyword evidence="1" id="KW-0175">Coiled coil</keyword>
<name>A0A8H7F043_AGABI</name>
<proteinExistence type="predicted"/>